<dbReference type="KEGG" id="smao:CAG99_20230"/>
<feature type="transmembrane region" description="Helical" evidence="2">
    <location>
        <begin position="179"/>
        <end position="198"/>
    </location>
</feature>
<protein>
    <submittedName>
        <fullName evidence="3">Uncharacterized protein</fullName>
    </submittedName>
</protein>
<organism evidence="3 4">
    <name type="scientific">Streptomyces marincola</name>
    <dbReference type="NCBI Taxonomy" id="2878388"/>
    <lineage>
        <taxon>Bacteria</taxon>
        <taxon>Bacillati</taxon>
        <taxon>Actinomycetota</taxon>
        <taxon>Actinomycetes</taxon>
        <taxon>Kitasatosporales</taxon>
        <taxon>Streptomycetaceae</taxon>
        <taxon>Streptomyces</taxon>
    </lineage>
</organism>
<keyword evidence="2" id="KW-1133">Transmembrane helix</keyword>
<sequence>MQNSPLTDTTELARELRSLADEELLALRRAELRGLADDLEQNRNLAEWADIDLLRAFARQESTAPAAPPPAGRGALGTLRHVLSPAFLRGLRGRPPGRLLRDAVAAVRRRRVRDDLLEAVLGVLVFVPLLVTWFGLREAGRAYEELSREDPEQATRPFLQLWQTGFGGRVSTLGQFDNVALTAVVLISLLVLLALWHARAKSRGEREWEEQQAARERLLGRLTSVLTRTQLALAGRRLTAPGQFTGELAKAAGRLGNLVRKATDGQRTLATATTAAHDATTELRVAAQRIADAAAPLGAATVRLEAAVQAGQAETARVSAASAAEVRDVGERITRMGQQIESALAELTTVQRELTASTQAATRASEEAAEAVRHSASRTDDAVSGMRDAAERWDVAAAHWQDAAARVDSGVRELTGRAPGFGAVPGPRPSAQGAGR</sequence>
<evidence type="ECO:0000256" key="1">
    <source>
        <dbReference type="SAM" id="MobiDB-lite"/>
    </source>
</evidence>
<dbReference type="AlphaFoldDB" id="A0A1W7D1B3"/>
<dbReference type="Proteomes" id="UP000194218">
    <property type="component" value="Chromosome"/>
</dbReference>
<proteinExistence type="predicted"/>
<feature type="region of interest" description="Disordered" evidence="1">
    <location>
        <begin position="416"/>
        <end position="436"/>
    </location>
</feature>
<dbReference type="EMBL" id="CP021121">
    <property type="protein sequence ID" value="ARQ70858.1"/>
    <property type="molecule type" value="Genomic_DNA"/>
</dbReference>
<feature type="transmembrane region" description="Helical" evidence="2">
    <location>
        <begin position="116"/>
        <end position="136"/>
    </location>
</feature>
<evidence type="ECO:0000313" key="4">
    <source>
        <dbReference type="Proteomes" id="UP000194218"/>
    </source>
</evidence>
<keyword evidence="4" id="KW-1185">Reference proteome</keyword>
<feature type="compositionally biased region" description="Basic and acidic residues" evidence="1">
    <location>
        <begin position="364"/>
        <end position="381"/>
    </location>
</feature>
<gene>
    <name evidence="3" type="ORF">CAG99_20230</name>
</gene>
<evidence type="ECO:0000256" key="2">
    <source>
        <dbReference type="SAM" id="Phobius"/>
    </source>
</evidence>
<reference evidence="3 4" key="1">
    <citation type="submission" date="2017-05" db="EMBL/GenBank/DDBJ databases">
        <title>Complete genome sequence of Streptomyces sp. SCSIO 03032 revealed the diverse biosynthetic pathways for its bioactive secondary metabolites.</title>
        <authorList>
            <person name="Ma L."/>
            <person name="Zhu Y."/>
            <person name="Zhang W."/>
            <person name="Zhang G."/>
            <person name="Tian X."/>
            <person name="Zhang S."/>
            <person name="Zhang C."/>
        </authorList>
    </citation>
    <scope>NUCLEOTIDE SEQUENCE [LARGE SCALE GENOMIC DNA]</scope>
    <source>
        <strain evidence="3 4">SCSIO 03032</strain>
    </source>
</reference>
<accession>A0A1W7D1B3</accession>
<keyword evidence="2" id="KW-0472">Membrane</keyword>
<feature type="region of interest" description="Disordered" evidence="1">
    <location>
        <begin position="358"/>
        <end position="384"/>
    </location>
</feature>
<keyword evidence="2" id="KW-0812">Transmembrane</keyword>
<name>A0A1W7D1B3_9ACTN</name>
<evidence type="ECO:0000313" key="3">
    <source>
        <dbReference type="EMBL" id="ARQ70858.1"/>
    </source>
</evidence>